<evidence type="ECO:0000256" key="1">
    <source>
        <dbReference type="SAM" id="MobiDB-lite"/>
    </source>
</evidence>
<dbReference type="Proteomes" id="UP000694419">
    <property type="component" value="Unplaced"/>
</dbReference>
<evidence type="ECO:0000313" key="2">
    <source>
        <dbReference type="Ensembl" id="ENSCPGP00000000257.1"/>
    </source>
</evidence>
<feature type="compositionally biased region" description="Basic and acidic residues" evidence="1">
    <location>
        <begin position="22"/>
        <end position="38"/>
    </location>
</feature>
<evidence type="ECO:0000313" key="3">
    <source>
        <dbReference type="Proteomes" id="UP000694419"/>
    </source>
</evidence>
<reference evidence="2" key="1">
    <citation type="submission" date="2025-08" db="UniProtKB">
        <authorList>
            <consortium name="Ensembl"/>
        </authorList>
    </citation>
    <scope>IDENTIFICATION</scope>
</reference>
<feature type="region of interest" description="Disordered" evidence="1">
    <location>
        <begin position="22"/>
        <end position="45"/>
    </location>
</feature>
<proteinExistence type="predicted"/>
<sequence length="75" mass="8108">MGEMSTRFGVAWMPGHLGATKKEEKAASKSLADGRKGEGWGTGKARRDTWCGQDALALGLRWLLLLRREHGAALG</sequence>
<dbReference type="AlphaFoldDB" id="A0A8C3PGP2"/>
<reference evidence="2" key="2">
    <citation type="submission" date="2025-09" db="UniProtKB">
        <authorList>
            <consortium name="Ensembl"/>
        </authorList>
    </citation>
    <scope>IDENTIFICATION</scope>
</reference>
<name>A0A8C3PGP2_9CHAR</name>
<keyword evidence="3" id="KW-1185">Reference proteome</keyword>
<organism evidence="2 3">
    <name type="scientific">Calidris pygmaea</name>
    <name type="common">Spoon-billed sandpiper</name>
    <dbReference type="NCBI Taxonomy" id="425635"/>
    <lineage>
        <taxon>Eukaryota</taxon>
        <taxon>Metazoa</taxon>
        <taxon>Chordata</taxon>
        <taxon>Craniata</taxon>
        <taxon>Vertebrata</taxon>
        <taxon>Euteleostomi</taxon>
        <taxon>Archelosauria</taxon>
        <taxon>Archosauria</taxon>
        <taxon>Dinosauria</taxon>
        <taxon>Saurischia</taxon>
        <taxon>Theropoda</taxon>
        <taxon>Coelurosauria</taxon>
        <taxon>Aves</taxon>
        <taxon>Neognathae</taxon>
        <taxon>Neoaves</taxon>
        <taxon>Charadriiformes</taxon>
        <taxon>Scolopacidae</taxon>
        <taxon>Calidris</taxon>
    </lineage>
</organism>
<dbReference type="Ensembl" id="ENSCPGT00000000284.1">
    <property type="protein sequence ID" value="ENSCPGP00000000257.1"/>
    <property type="gene ID" value="ENSCPGG00000000206.1"/>
</dbReference>
<protein>
    <submittedName>
        <fullName evidence="2">Uncharacterized protein</fullName>
    </submittedName>
</protein>
<accession>A0A8C3PGP2</accession>